<dbReference type="InterPro" id="IPR000847">
    <property type="entry name" value="LysR_HTH_N"/>
</dbReference>
<dbReference type="RefSeq" id="WP_281911905.1">
    <property type="nucleotide sequence ID" value="NZ_AP026966.1"/>
</dbReference>
<protein>
    <submittedName>
        <fullName evidence="6">Transcriptional regulator</fullName>
    </submittedName>
</protein>
<evidence type="ECO:0000256" key="3">
    <source>
        <dbReference type="ARBA" id="ARBA00023125"/>
    </source>
</evidence>
<feature type="domain" description="HTH lysR-type" evidence="5">
    <location>
        <begin position="3"/>
        <end position="60"/>
    </location>
</feature>
<reference evidence="6" key="1">
    <citation type="submission" date="2022-11" db="EMBL/GenBank/DDBJ databases">
        <title>Isolation and characterization of PLA-degrading bacterium Massilia sp. from Antarctic soil.</title>
        <authorList>
            <person name="Sato K."/>
            <person name="Gomez-Fuentes C."/>
            <person name="Ahmad S.A."/>
            <person name="Zulkharnain A."/>
        </authorList>
    </citation>
    <scope>NUCLEOTIDE SEQUENCE</scope>
    <source>
        <strain evidence="6">N-3</strain>
    </source>
</reference>
<evidence type="ECO:0000256" key="1">
    <source>
        <dbReference type="ARBA" id="ARBA00009437"/>
    </source>
</evidence>
<evidence type="ECO:0000256" key="4">
    <source>
        <dbReference type="ARBA" id="ARBA00023163"/>
    </source>
</evidence>
<keyword evidence="7" id="KW-1185">Reference proteome</keyword>
<comment type="similarity">
    <text evidence="1">Belongs to the LysR transcriptional regulatory family.</text>
</comment>
<dbReference type="InterPro" id="IPR036390">
    <property type="entry name" value="WH_DNA-bd_sf"/>
</dbReference>
<dbReference type="PANTHER" id="PTHR30126:SF91">
    <property type="entry name" value="LYSR FAMILY TRANSCRIPTIONAL REGULATOR"/>
    <property type="match status" value="1"/>
</dbReference>
<dbReference type="InterPro" id="IPR005119">
    <property type="entry name" value="LysR_subst-bd"/>
</dbReference>
<dbReference type="Proteomes" id="UP001163336">
    <property type="component" value="Chromosome"/>
</dbReference>
<keyword evidence="4" id="KW-0804">Transcription</keyword>
<gene>
    <name evidence="6" type="ORF">MasN3_04360</name>
</gene>
<accession>A0ABM8C1E9</accession>
<dbReference type="Gene3D" id="1.10.10.10">
    <property type="entry name" value="Winged helix-like DNA-binding domain superfamily/Winged helix DNA-binding domain"/>
    <property type="match status" value="1"/>
</dbReference>
<dbReference type="EMBL" id="AP026966">
    <property type="protein sequence ID" value="BDT56942.1"/>
    <property type="molecule type" value="Genomic_DNA"/>
</dbReference>
<dbReference type="SUPFAM" id="SSF46785">
    <property type="entry name" value="Winged helix' DNA-binding domain"/>
    <property type="match status" value="1"/>
</dbReference>
<proteinExistence type="inferred from homology"/>
<dbReference type="SUPFAM" id="SSF53850">
    <property type="entry name" value="Periplasmic binding protein-like II"/>
    <property type="match status" value="1"/>
</dbReference>
<dbReference type="InterPro" id="IPR036388">
    <property type="entry name" value="WH-like_DNA-bd_sf"/>
</dbReference>
<dbReference type="Gene3D" id="3.40.190.290">
    <property type="match status" value="1"/>
</dbReference>
<evidence type="ECO:0000259" key="5">
    <source>
        <dbReference type="PROSITE" id="PS50931"/>
    </source>
</evidence>
<keyword evidence="2" id="KW-0805">Transcription regulation</keyword>
<sequence>MAFDLDNLRVFLAAVDHGSFSAAARALGRVPSAVSMAIANLEAELDLQLFDRQGREPRPTAHAAVLLPQARLLVEQLQRLNGHALELNRGLETSLTIALVPELLAAAPWSEALRRLALDYPLLKVEVLTAPQADALAMLQSGRADLALVYERYGRQTDEAFEEVAEERLVAVVAPGHPLCERMGREAIRDEDLLAERQVLIAGRDTEYVDKRIAIARLQWRTDNPAAALALVKAGLGWAWLPSGLVRELLEHGDLVEIPTANFTNVLRFFVDIIWNNQRPPGLAGQRFIALMEALRDDEKNARSSSGHG</sequence>
<keyword evidence="3" id="KW-0238">DNA-binding</keyword>
<dbReference type="PANTHER" id="PTHR30126">
    <property type="entry name" value="HTH-TYPE TRANSCRIPTIONAL REGULATOR"/>
    <property type="match status" value="1"/>
</dbReference>
<evidence type="ECO:0000313" key="6">
    <source>
        <dbReference type="EMBL" id="BDT56942.1"/>
    </source>
</evidence>
<evidence type="ECO:0000256" key="2">
    <source>
        <dbReference type="ARBA" id="ARBA00023015"/>
    </source>
</evidence>
<organism evidence="6 7">
    <name type="scientific">Massilia varians</name>
    <dbReference type="NCBI Taxonomy" id="457921"/>
    <lineage>
        <taxon>Bacteria</taxon>
        <taxon>Pseudomonadati</taxon>
        <taxon>Pseudomonadota</taxon>
        <taxon>Betaproteobacteria</taxon>
        <taxon>Burkholderiales</taxon>
        <taxon>Oxalobacteraceae</taxon>
        <taxon>Telluria group</taxon>
        <taxon>Massilia</taxon>
    </lineage>
</organism>
<dbReference type="Pfam" id="PF03466">
    <property type="entry name" value="LysR_substrate"/>
    <property type="match status" value="1"/>
</dbReference>
<evidence type="ECO:0000313" key="7">
    <source>
        <dbReference type="Proteomes" id="UP001163336"/>
    </source>
</evidence>
<dbReference type="PROSITE" id="PS50931">
    <property type="entry name" value="HTH_LYSR"/>
    <property type="match status" value="1"/>
</dbReference>
<name>A0ABM8C1E9_9BURK</name>
<dbReference type="Pfam" id="PF00126">
    <property type="entry name" value="HTH_1"/>
    <property type="match status" value="1"/>
</dbReference>